<comment type="caution">
    <text evidence="1">The sequence shown here is derived from an EMBL/GenBank/DDBJ whole genome shotgun (WGS) entry which is preliminary data.</text>
</comment>
<evidence type="ECO:0000313" key="1">
    <source>
        <dbReference type="EMBL" id="MEL5994031.1"/>
    </source>
</evidence>
<accession>A0ABU9LUH2</accession>
<proteinExistence type="predicted"/>
<organism evidence="1 2">
    <name type="scientific">Hymenobacter segetis</name>
    <dbReference type="NCBI Taxonomy" id="2025509"/>
    <lineage>
        <taxon>Bacteria</taxon>
        <taxon>Pseudomonadati</taxon>
        <taxon>Bacteroidota</taxon>
        <taxon>Cytophagia</taxon>
        <taxon>Cytophagales</taxon>
        <taxon>Hymenobacteraceae</taxon>
        <taxon>Hymenobacter</taxon>
    </lineage>
</organism>
<dbReference type="EMBL" id="JBCEVZ010000013">
    <property type="protein sequence ID" value="MEL5994031.1"/>
    <property type="molecule type" value="Genomic_DNA"/>
</dbReference>
<name>A0ABU9LUH2_9BACT</name>
<evidence type="ECO:0008006" key="3">
    <source>
        <dbReference type="Google" id="ProtNLM"/>
    </source>
</evidence>
<dbReference type="Proteomes" id="UP001479606">
    <property type="component" value="Unassembled WGS sequence"/>
</dbReference>
<dbReference type="RefSeq" id="WP_342296995.1">
    <property type="nucleotide sequence ID" value="NZ_JBCEVZ010000013.1"/>
</dbReference>
<reference evidence="1 2" key="1">
    <citation type="journal article" date="2018" name="Arch. Microbiol.">
        <title>Hymenobacter segetis sp. nov., isolated from soil.</title>
        <authorList>
            <person name="Ten L.N."/>
            <person name="Lim S.J."/>
            <person name="Kim B.O."/>
            <person name="Kang I.K."/>
            <person name="Jung H.Y."/>
        </authorList>
    </citation>
    <scope>NUCLEOTIDE SEQUENCE [LARGE SCALE GENOMIC DNA]</scope>
    <source>
        <strain evidence="1 2">S7-3-11</strain>
    </source>
</reference>
<evidence type="ECO:0000313" key="2">
    <source>
        <dbReference type="Proteomes" id="UP001479606"/>
    </source>
</evidence>
<gene>
    <name evidence="1" type="ORF">AAFH49_07410</name>
</gene>
<keyword evidence="2" id="KW-1185">Reference proteome</keyword>
<protein>
    <recommendedName>
        <fullName evidence="3">Lipoprotein</fullName>
    </recommendedName>
</protein>
<sequence>MRVSTLVLSGVTGCESRALRYSAFEDLVVGSYTVRLFTNGECAVEMGLGYHEGRYTLQGDTIRLTYQEGPLRGMPTRLLLTPTYLVTLPSPEYPRSTRMHRQ</sequence>